<keyword evidence="2" id="KW-1185">Reference proteome</keyword>
<dbReference type="RefSeq" id="WP_323329927.1">
    <property type="nucleotide sequence ID" value="NZ_JAYFSI010000005.1"/>
</dbReference>
<dbReference type="Proteomes" id="UP001304298">
    <property type="component" value="Unassembled WGS sequence"/>
</dbReference>
<accession>A0ABU5R899</accession>
<evidence type="ECO:0000313" key="1">
    <source>
        <dbReference type="EMBL" id="MEA5362445.1"/>
    </source>
</evidence>
<comment type="caution">
    <text evidence="1">The sequence shown here is derived from an EMBL/GenBank/DDBJ whole genome shotgun (WGS) entry which is preliminary data.</text>
</comment>
<evidence type="ECO:0008006" key="3">
    <source>
        <dbReference type="Google" id="ProtNLM"/>
    </source>
</evidence>
<protein>
    <recommendedName>
        <fullName evidence="3">Lipoprotein</fullName>
    </recommendedName>
</protein>
<gene>
    <name evidence="1" type="ORF">VA596_23100</name>
</gene>
<organism evidence="1 2">
    <name type="scientific">Amycolatopsis heterodermiae</name>
    <dbReference type="NCBI Taxonomy" id="3110235"/>
    <lineage>
        <taxon>Bacteria</taxon>
        <taxon>Bacillati</taxon>
        <taxon>Actinomycetota</taxon>
        <taxon>Actinomycetes</taxon>
        <taxon>Pseudonocardiales</taxon>
        <taxon>Pseudonocardiaceae</taxon>
        <taxon>Amycolatopsis</taxon>
    </lineage>
</organism>
<dbReference type="EMBL" id="JAYFSI010000005">
    <property type="protein sequence ID" value="MEA5362445.1"/>
    <property type="molecule type" value="Genomic_DNA"/>
</dbReference>
<proteinExistence type="predicted"/>
<dbReference type="PROSITE" id="PS51257">
    <property type="entry name" value="PROKAR_LIPOPROTEIN"/>
    <property type="match status" value="1"/>
</dbReference>
<reference evidence="1 2" key="1">
    <citation type="submission" date="2023-12" db="EMBL/GenBank/DDBJ databases">
        <title>Amycolatopsis sp. V23-08.</title>
        <authorList>
            <person name="Somphong A."/>
        </authorList>
    </citation>
    <scope>NUCLEOTIDE SEQUENCE [LARGE SCALE GENOMIC DNA]</scope>
    <source>
        <strain evidence="1 2">V23-08</strain>
    </source>
</reference>
<name>A0ABU5R899_9PSEU</name>
<evidence type="ECO:0000313" key="2">
    <source>
        <dbReference type="Proteomes" id="UP001304298"/>
    </source>
</evidence>
<sequence>MRRNPVVFALSVSVLVSGCGGETPAPSPPPVATTTAVTSAAPATTSTPSMPGKCGFTLNLGTGAATTTGDQPQITHTQGGLFVACAGGPLLQLRGDRDTPALAVGFDGKQTRLTQGNAAVVGPYRFTLLEQSGNGGRQLGFELAKS</sequence>